<protein>
    <submittedName>
        <fullName evidence="2">Uncharacterized protein</fullName>
    </submittedName>
</protein>
<dbReference type="OrthoDB" id="36296at2"/>
<dbReference type="EMBL" id="UETC01000002">
    <property type="protein sequence ID" value="SSA42014.1"/>
    <property type="molecule type" value="Genomic_DNA"/>
</dbReference>
<reference evidence="2 4" key="1">
    <citation type="submission" date="2016-10" db="EMBL/GenBank/DDBJ databases">
        <authorList>
            <person name="Cai Z."/>
        </authorList>
    </citation>
    <scope>NUCLEOTIDE SEQUENCE [LARGE SCALE GENOMIC DNA]</scope>
    <source>
        <strain evidence="2 4">DSM 25227</strain>
    </source>
</reference>
<proteinExistence type="predicted"/>
<dbReference type="Proteomes" id="UP000251571">
    <property type="component" value="Unassembled WGS sequence"/>
</dbReference>
<reference evidence="1 3" key="2">
    <citation type="submission" date="2018-03" db="EMBL/GenBank/DDBJ databases">
        <title>Genomic Encyclopedia of Archaeal and Bacterial Type Strains, Phase II (KMG-II): from individual species to whole genera.</title>
        <authorList>
            <person name="Goeker M."/>
        </authorList>
    </citation>
    <scope>NUCLEOTIDE SEQUENCE [LARGE SCALE GENOMIC DNA]</scope>
    <source>
        <strain evidence="1 3">DSM 25227</strain>
    </source>
</reference>
<dbReference type="RefSeq" id="WP_109563715.1">
    <property type="nucleotide sequence ID" value="NZ_QGDJ01000002.1"/>
</dbReference>
<organism evidence="2 4">
    <name type="scientific">Jannaschia seohaensis</name>
    <dbReference type="NCBI Taxonomy" id="475081"/>
    <lineage>
        <taxon>Bacteria</taxon>
        <taxon>Pseudomonadati</taxon>
        <taxon>Pseudomonadota</taxon>
        <taxon>Alphaproteobacteria</taxon>
        <taxon>Rhodobacterales</taxon>
        <taxon>Roseobacteraceae</taxon>
        <taxon>Jannaschia</taxon>
    </lineage>
</organism>
<evidence type="ECO:0000313" key="4">
    <source>
        <dbReference type="Proteomes" id="UP000251571"/>
    </source>
</evidence>
<gene>
    <name evidence="1" type="ORF">BCF38_102661</name>
    <name evidence="2" type="ORF">SAMN05421539_102661</name>
</gene>
<dbReference type="EMBL" id="QGDJ01000002">
    <property type="protein sequence ID" value="PWJ21408.1"/>
    <property type="molecule type" value="Genomic_DNA"/>
</dbReference>
<name>A0A2Y9ABP9_9RHOB</name>
<accession>A0A2Y9ABP9</accession>
<evidence type="ECO:0000313" key="3">
    <source>
        <dbReference type="Proteomes" id="UP000245839"/>
    </source>
</evidence>
<keyword evidence="3" id="KW-1185">Reference proteome</keyword>
<evidence type="ECO:0000313" key="2">
    <source>
        <dbReference type="EMBL" id="SSA42014.1"/>
    </source>
</evidence>
<evidence type="ECO:0000313" key="1">
    <source>
        <dbReference type="EMBL" id="PWJ21408.1"/>
    </source>
</evidence>
<dbReference type="Proteomes" id="UP000245839">
    <property type="component" value="Unassembled WGS sequence"/>
</dbReference>
<sequence length="544" mass="58763">MRAALILFLTIIALFPIVSGALAQGFQVRPLSVEGEVPPGVTVDIPIEITGTSQLEGRTLEVDVVQLAQASDGTFTVVPFEAGGELLPRSAASWITAPPEVRVEVRERSILETQMQVPVGARGTHVAGLLLTARPPEGADGLRLTIRILIPIIVGTEGRPARQDVQLTDASLFYAFPASSGGGAAMEEGDPLPETTVVGALVENRGGRYSRFSGHVWVDYKDQSGEWRQIRRAPIREMRLLPETSVRVPVDLGRLLPTGEYRFRGELYVDGRRTVPLRREFDFVGHPEVRGLVTDVDISVTPEVFEYEYLAGARRTGMISVENPSIDPIEVSVDVALPDEMADRATATLKGADLSAADWIEVAPARFTLRPGQSRNVRLLANLPNAAAEHQNYYAELRLEATYTDGQRAGAASALVEVTRPEGTDMPDVELAPLAVSSLGEEDLYALSLQAVNVGNVLFRPDVSYVLLDEAGEELMRGTLTSQVTGPLMPLASRSFGGTIDLGDVLEGPLVLLTLLRSDGDEIASTTRRLTLSREDGLIVGTSR</sequence>
<dbReference type="AlphaFoldDB" id="A0A2Y9ABP9"/>